<keyword evidence="1" id="KW-0812">Transmembrane</keyword>
<feature type="transmembrane region" description="Helical" evidence="1">
    <location>
        <begin position="52"/>
        <end position="71"/>
    </location>
</feature>
<keyword evidence="1" id="KW-1133">Transmembrane helix</keyword>
<evidence type="ECO:0000313" key="3">
    <source>
        <dbReference type="Proteomes" id="UP000272015"/>
    </source>
</evidence>
<keyword evidence="1" id="KW-0472">Membrane</keyword>
<comment type="caution">
    <text evidence="2">The sequence shown here is derived from an EMBL/GenBank/DDBJ whole genome shotgun (WGS) entry which is preliminary data.</text>
</comment>
<dbReference type="OrthoDB" id="5126014at2"/>
<organism evidence="2 3">
    <name type="scientific">Cryobacterium melibiosiphilum</name>
    <dbReference type="NCBI Taxonomy" id="995039"/>
    <lineage>
        <taxon>Bacteria</taxon>
        <taxon>Bacillati</taxon>
        <taxon>Actinomycetota</taxon>
        <taxon>Actinomycetes</taxon>
        <taxon>Micrococcales</taxon>
        <taxon>Microbacteriaceae</taxon>
        <taxon>Cryobacterium</taxon>
    </lineage>
</organism>
<accession>A0A3A5MRV9</accession>
<feature type="transmembrane region" description="Helical" evidence="1">
    <location>
        <begin position="12"/>
        <end position="32"/>
    </location>
</feature>
<name>A0A3A5MRV9_9MICO</name>
<evidence type="ECO:0000313" key="2">
    <source>
        <dbReference type="EMBL" id="RJT91911.1"/>
    </source>
</evidence>
<dbReference type="Proteomes" id="UP000272015">
    <property type="component" value="Unassembled WGS sequence"/>
</dbReference>
<evidence type="ECO:0000256" key="1">
    <source>
        <dbReference type="SAM" id="Phobius"/>
    </source>
</evidence>
<sequence length="345" mass="37396">MALFWVGVNTRSLFTLAIVSVALVLVSGYLLITSFSREPQLEISGSGWDAAAAIGTVAATIVALGLAVRSFRQERDAVARLVSAWVTDEYSAMRSVPAYRRSAIVHVANQSNEPVFDAHVSVVAGVGNKSLGPLSAPTPIAVVPARGVRSFDISTPLLGHEDTWNLRVELTFADARGKRWLRNVEGGLTEITDLESDWRPHEETELDLTDLHNLNHPLGIAAAFLAGLQDGDQVVPEKFAVVLAPEAEDWDKADWSRLRTDLEEFTPTSMVDYPAPYIARVKLSGDPELRGKAVAGSIGIPLANVIFMTLTYAPNRGWRVWGIGAAVRPDEILFPSGTFDADRGV</sequence>
<dbReference type="EMBL" id="QZVS01000037">
    <property type="protein sequence ID" value="RJT91911.1"/>
    <property type="molecule type" value="Genomic_DNA"/>
</dbReference>
<protein>
    <submittedName>
        <fullName evidence="2">Uncharacterized protein</fullName>
    </submittedName>
</protein>
<keyword evidence="3" id="KW-1185">Reference proteome</keyword>
<proteinExistence type="predicted"/>
<dbReference type="RefSeq" id="WP_119970586.1">
    <property type="nucleotide sequence ID" value="NZ_JBHSQA010000041.1"/>
</dbReference>
<reference evidence="2 3" key="1">
    <citation type="submission" date="2018-09" db="EMBL/GenBank/DDBJ databases">
        <title>Novel species of Cryobacterium.</title>
        <authorList>
            <person name="Liu Q."/>
            <person name="Xin Y.-H."/>
        </authorList>
    </citation>
    <scope>NUCLEOTIDE SEQUENCE [LARGE SCALE GENOMIC DNA]</scope>
    <source>
        <strain evidence="2 3">Hh39</strain>
    </source>
</reference>
<gene>
    <name evidence="2" type="ORF">D6T64_01030</name>
</gene>
<dbReference type="AlphaFoldDB" id="A0A3A5MRV9"/>